<dbReference type="InterPro" id="IPR002575">
    <property type="entry name" value="Aminoglycoside_PTrfase"/>
</dbReference>
<dbReference type="EMBL" id="AUXT01000216">
    <property type="protein sequence ID" value="KZN41385.1"/>
    <property type="molecule type" value="Genomic_DNA"/>
</dbReference>
<dbReference type="InterPro" id="IPR052077">
    <property type="entry name" value="CcrZ_PhaseVar_Mediator"/>
</dbReference>
<dbReference type="PANTHER" id="PTHR40086">
    <property type="entry name" value="PHOSPHOTRANSFERASE YTMP-RELATED"/>
    <property type="match status" value="1"/>
</dbReference>
<sequence length="265" mass="30568">MLNSELAHVQAILQELYPNHQVSSIKKLEKGLSNHNFYFELDGTKRIIKFFADSVPHEALQAQKQLAEQGRAQSVLHIDAQAKIAVLEYLTASSYDVEVSETLVKTLVAIHHCNVLDKTKLELAYSLSEAAVFLNLDDLADKLNQQLSQWPNDTRYCHNDLVKDNVLQTCNGIYFIDFEYAQYNDLYFDLAALCCSFELTKKQQKTLLDTYYVICKSPLPNYAEKKLEAYIGCYLILSIAWYQKKQLEEPCEPLERLLIKWLEEN</sequence>
<dbReference type="Gene3D" id="3.30.200.20">
    <property type="entry name" value="Phosphorylase Kinase, domain 1"/>
    <property type="match status" value="1"/>
</dbReference>
<dbReference type="AlphaFoldDB" id="A0A166Y2Q0"/>
<protein>
    <recommendedName>
        <fullName evidence="1">Aminoglycoside phosphotransferase domain-containing protein</fullName>
    </recommendedName>
</protein>
<dbReference type="Gene3D" id="3.90.1200.10">
    <property type="match status" value="1"/>
</dbReference>
<evidence type="ECO:0000313" key="3">
    <source>
        <dbReference type="Proteomes" id="UP000076587"/>
    </source>
</evidence>
<feature type="domain" description="Aminoglycoside phosphotransferase" evidence="1">
    <location>
        <begin position="25"/>
        <end position="211"/>
    </location>
</feature>
<dbReference type="PANTHER" id="PTHR40086:SF1">
    <property type="entry name" value="CELL CYCLE REGULATOR CCRZ"/>
    <property type="match status" value="1"/>
</dbReference>
<dbReference type="PATRIC" id="fig|1365253.3.peg.4919"/>
<evidence type="ECO:0000313" key="2">
    <source>
        <dbReference type="EMBL" id="KZN41385.1"/>
    </source>
</evidence>
<proteinExistence type="predicted"/>
<dbReference type="SUPFAM" id="SSF56112">
    <property type="entry name" value="Protein kinase-like (PK-like)"/>
    <property type="match status" value="1"/>
</dbReference>
<dbReference type="Proteomes" id="UP000076587">
    <property type="component" value="Unassembled WGS sequence"/>
</dbReference>
<dbReference type="Pfam" id="PF01636">
    <property type="entry name" value="APH"/>
    <property type="match status" value="1"/>
</dbReference>
<name>A0A166Y2Q0_9GAMM</name>
<evidence type="ECO:0000259" key="1">
    <source>
        <dbReference type="Pfam" id="PF01636"/>
    </source>
</evidence>
<comment type="caution">
    <text evidence="2">The sequence shown here is derived from an EMBL/GenBank/DDBJ whole genome shotgun (WGS) entry which is preliminary data.</text>
</comment>
<accession>A0A166Y2Q0</accession>
<gene>
    <name evidence="2" type="ORF">N482_03540</name>
</gene>
<organism evidence="2 3">
    <name type="scientific">Pseudoalteromonas luteoviolacea NCIMB 1942</name>
    <dbReference type="NCBI Taxonomy" id="1365253"/>
    <lineage>
        <taxon>Bacteria</taxon>
        <taxon>Pseudomonadati</taxon>
        <taxon>Pseudomonadota</taxon>
        <taxon>Gammaproteobacteria</taxon>
        <taxon>Alteromonadales</taxon>
        <taxon>Pseudoalteromonadaceae</taxon>
        <taxon>Pseudoalteromonas</taxon>
    </lineage>
</organism>
<dbReference type="InterPro" id="IPR011009">
    <property type="entry name" value="Kinase-like_dom_sf"/>
</dbReference>
<reference evidence="2 3" key="1">
    <citation type="submission" date="2013-07" db="EMBL/GenBank/DDBJ databases">
        <title>Comparative Genomic and Metabolomic Analysis of Twelve Strains of Pseudoalteromonas luteoviolacea.</title>
        <authorList>
            <person name="Vynne N.G."/>
            <person name="Mansson M."/>
            <person name="Gram L."/>
        </authorList>
    </citation>
    <scope>NUCLEOTIDE SEQUENCE [LARGE SCALE GENOMIC DNA]</scope>
    <source>
        <strain evidence="2 3">NCIMB 1942</strain>
    </source>
</reference>